<dbReference type="Proteomes" id="UP000299102">
    <property type="component" value="Unassembled WGS sequence"/>
</dbReference>
<sequence>MHKRFALSAEPPLEYIQKSEHESGDESWKNKHQGNHARAFRRSSYYYNKYSRASSPAVGAPKSPADAFIRIYGRIISAPRKIRVSLRRSFYTVTAVGGVAFSCRIKPTRVLSRPGFALMYRSGFRRAFTSPPLSNGEKFFISAIDKRDCTASGRC</sequence>
<reference evidence="1 2" key="1">
    <citation type="journal article" date="2019" name="Commun. Biol.">
        <title>The bagworm genome reveals a unique fibroin gene that provides high tensile strength.</title>
        <authorList>
            <person name="Kono N."/>
            <person name="Nakamura H."/>
            <person name="Ohtoshi R."/>
            <person name="Tomita M."/>
            <person name="Numata K."/>
            <person name="Arakawa K."/>
        </authorList>
    </citation>
    <scope>NUCLEOTIDE SEQUENCE [LARGE SCALE GENOMIC DNA]</scope>
</reference>
<dbReference type="EMBL" id="BGZK01000087">
    <property type="protein sequence ID" value="GBP17513.1"/>
    <property type="molecule type" value="Genomic_DNA"/>
</dbReference>
<evidence type="ECO:0000313" key="1">
    <source>
        <dbReference type="EMBL" id="GBP17513.1"/>
    </source>
</evidence>
<name>A0A4C1TU18_EUMVA</name>
<keyword evidence="2" id="KW-1185">Reference proteome</keyword>
<proteinExistence type="predicted"/>
<organism evidence="1 2">
    <name type="scientific">Eumeta variegata</name>
    <name type="common">Bagworm moth</name>
    <name type="synonym">Eumeta japonica</name>
    <dbReference type="NCBI Taxonomy" id="151549"/>
    <lineage>
        <taxon>Eukaryota</taxon>
        <taxon>Metazoa</taxon>
        <taxon>Ecdysozoa</taxon>
        <taxon>Arthropoda</taxon>
        <taxon>Hexapoda</taxon>
        <taxon>Insecta</taxon>
        <taxon>Pterygota</taxon>
        <taxon>Neoptera</taxon>
        <taxon>Endopterygota</taxon>
        <taxon>Lepidoptera</taxon>
        <taxon>Glossata</taxon>
        <taxon>Ditrysia</taxon>
        <taxon>Tineoidea</taxon>
        <taxon>Psychidae</taxon>
        <taxon>Oiketicinae</taxon>
        <taxon>Eumeta</taxon>
    </lineage>
</organism>
<comment type="caution">
    <text evidence="1">The sequence shown here is derived from an EMBL/GenBank/DDBJ whole genome shotgun (WGS) entry which is preliminary data.</text>
</comment>
<gene>
    <name evidence="1" type="ORF">EVAR_8859_1</name>
</gene>
<dbReference type="AlphaFoldDB" id="A0A4C1TU18"/>
<accession>A0A4C1TU18</accession>
<evidence type="ECO:0000313" key="2">
    <source>
        <dbReference type="Proteomes" id="UP000299102"/>
    </source>
</evidence>
<protein>
    <submittedName>
        <fullName evidence="1">Uncharacterized protein</fullName>
    </submittedName>
</protein>